<dbReference type="PIRSF" id="PIRSF001221">
    <property type="entry name" value="Amidase_fungi"/>
    <property type="match status" value="1"/>
</dbReference>
<evidence type="ECO:0000256" key="7">
    <source>
        <dbReference type="SAM" id="MobiDB-lite"/>
    </source>
</evidence>
<protein>
    <recommendedName>
        <fullName evidence="3">amidase</fullName>
        <ecNumber evidence="3">3.5.1.4</ecNumber>
    </recommendedName>
</protein>
<dbReference type="EC" id="3.5.1.4" evidence="3"/>
<dbReference type="EMBL" id="KZ992808">
    <property type="protein sequence ID" value="RKP06837.1"/>
    <property type="molecule type" value="Genomic_DNA"/>
</dbReference>
<dbReference type="InterPro" id="IPR020556">
    <property type="entry name" value="Amidase_CS"/>
</dbReference>
<accession>A0A4P9XLS0</accession>
<dbReference type="FunFam" id="3.90.1300.10:FF:000003">
    <property type="entry name" value="Amidase signature enzyme"/>
    <property type="match status" value="1"/>
</dbReference>
<feature type="binding site" evidence="6">
    <location>
        <begin position="220"/>
        <end position="223"/>
    </location>
    <ligand>
        <name>substrate</name>
    </ligand>
</feature>
<dbReference type="PANTHER" id="PTHR46072">
    <property type="entry name" value="AMIDASE-RELATED-RELATED"/>
    <property type="match status" value="1"/>
</dbReference>
<evidence type="ECO:0000256" key="2">
    <source>
        <dbReference type="ARBA" id="ARBA00009199"/>
    </source>
</evidence>
<evidence type="ECO:0000259" key="8">
    <source>
        <dbReference type="Pfam" id="PF01425"/>
    </source>
</evidence>
<dbReference type="InterPro" id="IPR036928">
    <property type="entry name" value="AS_sf"/>
</dbReference>
<feature type="active site" description="Acyl-ester intermediate" evidence="5">
    <location>
        <position position="223"/>
    </location>
</feature>
<sequence>MSSWFDGAASRRRRQEKQDQREKAVIAADELLSREDVVFYPTSQANALSQQSAEKVCEQLARGELSSAQLVATFSRRALDAHAELNCLTEVLVGDALVSARRLDDQLAATGPVGPMHGLPISIKDCLAVRGYDVCVGYSTWINKPMAEDSVIVQCLRRAGAIPYVKTNVPQTLLAFESENPVFGRTLNPHNHQYAPGGSSGGEAALLAADASILGVGSDIGGSLRIPAHFSGVYALKPSADRLPNFGSPSPGKGQEAIKATCGPMARDVAGLAFFMKTVLDQEPWTEDTACIPLPWRPWSPPEQLCFGYYTYNGALPAAPACQRAVHMAVEALRAAGHQVVEFKVPDGLEAVLIFHGLLSADGGQALLAPIGGDPLSPPVAALKYMAMMPYLLRMLLAWYIRRHLQDSVMAQILLATAAKGHTETRSYVCRRDAYRNLFAREAREAGMKLCGRPFDAIISPGFALPAVPHDSSGDVLTASSYTNFHNTLDLPAGVVPITTVDRDLDRQHDGVSWLGEGVRIGMAEQKYRQYYDADKMHGLPLGVQVFAERYQEEKVVACMQVLDDCVKRYGSSASPSSGAQA</sequence>
<feature type="binding site" evidence="6">
    <location>
        <position position="173"/>
    </location>
    <ligand>
        <name>substrate</name>
    </ligand>
</feature>
<comment type="catalytic activity">
    <reaction evidence="1">
        <text>a monocarboxylic acid amide + H2O = a monocarboxylate + NH4(+)</text>
        <dbReference type="Rhea" id="RHEA:12020"/>
        <dbReference type="ChEBI" id="CHEBI:15377"/>
        <dbReference type="ChEBI" id="CHEBI:28938"/>
        <dbReference type="ChEBI" id="CHEBI:35757"/>
        <dbReference type="ChEBI" id="CHEBI:83628"/>
        <dbReference type="EC" id="3.5.1.4"/>
    </reaction>
</comment>
<gene>
    <name evidence="9" type="ORF">THASP1DRAFT_31346</name>
</gene>
<evidence type="ECO:0000313" key="10">
    <source>
        <dbReference type="Proteomes" id="UP000271241"/>
    </source>
</evidence>
<keyword evidence="10" id="KW-1185">Reference proteome</keyword>
<dbReference type="STRING" id="78915.A0A4P9XLS0"/>
<evidence type="ECO:0000256" key="6">
    <source>
        <dbReference type="PIRSR" id="PIRSR001221-2"/>
    </source>
</evidence>
<feature type="binding site" evidence="6">
    <location>
        <position position="199"/>
    </location>
    <ligand>
        <name>substrate</name>
    </ligand>
</feature>
<dbReference type="InterPro" id="IPR023631">
    <property type="entry name" value="Amidase_dom"/>
</dbReference>
<evidence type="ECO:0000313" key="9">
    <source>
        <dbReference type="EMBL" id="RKP06837.1"/>
    </source>
</evidence>
<dbReference type="Proteomes" id="UP000271241">
    <property type="component" value="Unassembled WGS sequence"/>
</dbReference>
<dbReference type="Gene3D" id="3.90.1300.10">
    <property type="entry name" value="Amidase signature (AS) domain"/>
    <property type="match status" value="1"/>
</dbReference>
<evidence type="ECO:0000256" key="5">
    <source>
        <dbReference type="PIRSR" id="PIRSR001221-1"/>
    </source>
</evidence>
<evidence type="ECO:0000256" key="1">
    <source>
        <dbReference type="ARBA" id="ARBA00001311"/>
    </source>
</evidence>
<reference evidence="10" key="1">
    <citation type="journal article" date="2018" name="Nat. Microbiol.">
        <title>Leveraging single-cell genomics to expand the fungal tree of life.</title>
        <authorList>
            <person name="Ahrendt S.R."/>
            <person name="Quandt C.A."/>
            <person name="Ciobanu D."/>
            <person name="Clum A."/>
            <person name="Salamov A."/>
            <person name="Andreopoulos B."/>
            <person name="Cheng J.F."/>
            <person name="Woyke T."/>
            <person name="Pelin A."/>
            <person name="Henrissat B."/>
            <person name="Reynolds N.K."/>
            <person name="Benny G.L."/>
            <person name="Smith M.E."/>
            <person name="James T.Y."/>
            <person name="Grigoriev I.V."/>
        </authorList>
    </citation>
    <scope>NUCLEOTIDE SEQUENCE [LARGE SCALE GENOMIC DNA]</scope>
    <source>
        <strain evidence="10">RSA 1356</strain>
    </source>
</reference>
<feature type="active site" description="Charge relay system" evidence="5">
    <location>
        <position position="124"/>
    </location>
</feature>
<dbReference type="SUPFAM" id="SSF75304">
    <property type="entry name" value="Amidase signature (AS) enzymes"/>
    <property type="match status" value="1"/>
</dbReference>
<feature type="active site" description="Charge relay system" evidence="5">
    <location>
        <position position="199"/>
    </location>
</feature>
<dbReference type="OrthoDB" id="6428749at2759"/>
<dbReference type="GO" id="GO:0004040">
    <property type="term" value="F:amidase activity"/>
    <property type="evidence" value="ECO:0007669"/>
    <property type="project" value="UniProtKB-EC"/>
</dbReference>
<evidence type="ECO:0000256" key="3">
    <source>
        <dbReference type="ARBA" id="ARBA00012922"/>
    </source>
</evidence>
<dbReference type="Pfam" id="PF01425">
    <property type="entry name" value="Amidase"/>
    <property type="match status" value="1"/>
</dbReference>
<name>A0A4P9XLS0_9FUNG</name>
<comment type="similarity">
    <text evidence="2">Belongs to the amidase family.</text>
</comment>
<proteinExistence type="inferred from homology"/>
<dbReference type="PANTHER" id="PTHR46072:SF10">
    <property type="entry name" value="ACETAMIDASE"/>
    <property type="match status" value="1"/>
</dbReference>
<keyword evidence="4" id="KW-0378">Hydrolase</keyword>
<feature type="domain" description="Amidase" evidence="8">
    <location>
        <begin position="70"/>
        <end position="556"/>
    </location>
</feature>
<evidence type="ECO:0000256" key="4">
    <source>
        <dbReference type="ARBA" id="ARBA00022801"/>
    </source>
</evidence>
<dbReference type="PROSITE" id="PS00571">
    <property type="entry name" value="AMIDASES"/>
    <property type="match status" value="1"/>
</dbReference>
<dbReference type="AlphaFoldDB" id="A0A4P9XLS0"/>
<organism evidence="9 10">
    <name type="scientific">Thamnocephalis sphaerospora</name>
    <dbReference type="NCBI Taxonomy" id="78915"/>
    <lineage>
        <taxon>Eukaryota</taxon>
        <taxon>Fungi</taxon>
        <taxon>Fungi incertae sedis</taxon>
        <taxon>Zoopagomycota</taxon>
        <taxon>Zoopagomycotina</taxon>
        <taxon>Zoopagomycetes</taxon>
        <taxon>Zoopagales</taxon>
        <taxon>Sigmoideomycetaceae</taxon>
        <taxon>Thamnocephalis</taxon>
    </lineage>
</organism>
<feature type="region of interest" description="Disordered" evidence="7">
    <location>
        <begin position="1"/>
        <end position="21"/>
    </location>
</feature>